<feature type="region of interest" description="Disordered" evidence="4">
    <location>
        <begin position="448"/>
        <end position="591"/>
    </location>
</feature>
<dbReference type="InterPro" id="IPR023637">
    <property type="entry name" value="Urocanase-like"/>
</dbReference>
<dbReference type="InterPro" id="IPR035400">
    <property type="entry name" value="Urocanase_N"/>
</dbReference>
<dbReference type="PANTHER" id="PTHR12216">
    <property type="entry name" value="UROCANATE HYDRATASE"/>
    <property type="match status" value="1"/>
</dbReference>
<dbReference type="EMBL" id="LN651282">
    <property type="protein sequence ID" value="CEJ20234.1"/>
    <property type="molecule type" value="Genomic_DNA"/>
</dbReference>
<comment type="cofactor">
    <cofactor evidence="1">
        <name>NAD(+)</name>
        <dbReference type="ChEBI" id="CHEBI:57540"/>
    </cofactor>
</comment>
<keyword evidence="3" id="KW-0456">Lyase</keyword>
<dbReference type="GO" id="GO:0016829">
    <property type="term" value="F:lyase activity"/>
    <property type="evidence" value="ECO:0007669"/>
    <property type="project" value="UniProtKB-KW"/>
</dbReference>
<evidence type="ECO:0000256" key="2">
    <source>
        <dbReference type="ARBA" id="ARBA00023027"/>
    </source>
</evidence>
<feature type="domain" description="Urocanase C-terminal" evidence="7">
    <location>
        <begin position="392"/>
        <end position="447"/>
    </location>
</feature>
<dbReference type="Gene3D" id="3.40.50.10730">
    <property type="entry name" value="Urocanase like domains"/>
    <property type="match status" value="1"/>
</dbReference>
<protein>
    <submittedName>
        <fullName evidence="8">Urocanate hydratase (Partial sequence c terminus) protein</fullName>
    </submittedName>
</protein>
<dbReference type="InterPro" id="IPR038364">
    <property type="entry name" value="Urocanase_central_sf"/>
</dbReference>
<evidence type="ECO:0000256" key="4">
    <source>
        <dbReference type="SAM" id="MobiDB-lite"/>
    </source>
</evidence>
<dbReference type="Pfam" id="PF17391">
    <property type="entry name" value="Urocanase_N"/>
    <property type="match status" value="1"/>
</dbReference>
<accession>A0ABF7RGN0</accession>
<evidence type="ECO:0000259" key="5">
    <source>
        <dbReference type="Pfam" id="PF01175"/>
    </source>
</evidence>
<feature type="compositionally biased region" description="Basic and acidic residues" evidence="4">
    <location>
        <begin position="467"/>
        <end position="482"/>
    </location>
</feature>
<dbReference type="Proteomes" id="UP000053470">
    <property type="component" value="Unassembled WGS sequence"/>
</dbReference>
<feature type="domain" description="Urocanase Rossmann-like" evidence="5">
    <location>
        <begin position="151"/>
        <end position="173"/>
    </location>
</feature>
<dbReference type="NCBIfam" id="NF003820">
    <property type="entry name" value="PRK05414.1"/>
    <property type="match status" value="1"/>
</dbReference>
<sequence length="617" mass="68165">MNTMTDAAHLAADPRYDASREIRAPRGTELHCKSWLTEAAYRMLQNNLDPDVAENPKHLVVYGGIGRAARDWACFDKILETLRTLNDDESLLVQSGKPVGVFRTHPDAPRVLIANSNLVPKWADWAHFNELDRKGLFMYGQMTAGSWIYIGSQGIVQGTYETFAEAGRQHYSDCPSALLKPGQSPEGTAPGTQVPGGNLAGRWILTAGLGGMGGAQPLAATLAGAVSLTIECQQSSIDFRLRTRYLDKQARDIDDALDLIRHHCERGEAVSIGLLGNAAEILPELVKRARAGGLKPDLVTDQTSAHDLVNGYLPVGWTVEQWRAAQRDPSQHARLTEAAAGSCAVHVQAMLDFQAMGIPTVDYGNNIRQVAFDRGVKNAFDFPGFVPAYIRPLFCEGRGPFRWVALSGDPEDIYKTDAIKALFPHNTHVHRWLDMARERIAFPGPARAHLLAGPGRAPPGGPGFQRDGAHGRAEGARRDRAGSPRHRLRRQPQPRDRSHARRHRRRVGLAAAQRAAEHRGRRDVGVAAPRRRRRHGVLAARGCRDRRGRHRGGGQAPRARAGQRRGLGRDAPRRCRLRNRHRLRQAQRPQIAHDWLTGSRIAHEHHDHAFHPDAASG</sequence>
<organism evidence="8 9">
    <name type="scientific">Ralstonia solanacearum IPO1609</name>
    <dbReference type="NCBI Taxonomy" id="564066"/>
    <lineage>
        <taxon>Bacteria</taxon>
        <taxon>Pseudomonadati</taxon>
        <taxon>Pseudomonadota</taxon>
        <taxon>Betaproteobacteria</taxon>
        <taxon>Burkholderiales</taxon>
        <taxon>Burkholderiaceae</taxon>
        <taxon>Ralstonia</taxon>
        <taxon>Ralstonia solanacearum species complex</taxon>
    </lineage>
</organism>
<keyword evidence="2" id="KW-0520">NAD</keyword>
<feature type="compositionally biased region" description="Basic residues" evidence="4">
    <location>
        <begin position="574"/>
        <end position="585"/>
    </location>
</feature>
<evidence type="ECO:0000259" key="7">
    <source>
        <dbReference type="Pfam" id="PF17392"/>
    </source>
</evidence>
<dbReference type="AlphaFoldDB" id="A0ABF7RGN0"/>
<evidence type="ECO:0000256" key="3">
    <source>
        <dbReference type="ARBA" id="ARBA00023239"/>
    </source>
</evidence>
<evidence type="ECO:0000313" key="8">
    <source>
        <dbReference type="EMBL" id="CEJ20234.1"/>
    </source>
</evidence>
<evidence type="ECO:0000313" key="9">
    <source>
        <dbReference type="Proteomes" id="UP000053470"/>
    </source>
</evidence>
<dbReference type="SUPFAM" id="SSF111326">
    <property type="entry name" value="Urocanase"/>
    <property type="match status" value="1"/>
</dbReference>
<evidence type="ECO:0000256" key="1">
    <source>
        <dbReference type="ARBA" id="ARBA00001911"/>
    </source>
</evidence>
<dbReference type="Pfam" id="PF17392">
    <property type="entry name" value="Urocanase_C"/>
    <property type="match status" value="1"/>
</dbReference>
<reference evidence="8" key="2">
    <citation type="submission" date="2022-04" db="EMBL/GenBank/DDBJ databases">
        <title>Genomic draft of R. solanacearum strain IPO1609, a phylotype IIB1/biovar 2/race 3 strain isolated from potato in Europe.</title>
        <authorList>
            <person name="Boucher C."/>
            <person name="Carrere S."/>
            <person name="Dossat C."/>
            <person name="Elbaz M."/>
            <person name="Genin S."/>
            <person name="Gouzy J."/>
            <person name="Prior P."/>
            <person name="Segurens B."/>
            <person name="Wincker P."/>
        </authorList>
    </citation>
    <scope>NUCLEOTIDE SEQUENCE</scope>
    <source>
        <strain evidence="8">IPO1609</strain>
    </source>
</reference>
<dbReference type="PANTHER" id="PTHR12216:SF4">
    <property type="entry name" value="UROCANATE HYDRATASE"/>
    <property type="match status" value="1"/>
</dbReference>
<proteinExistence type="predicted"/>
<dbReference type="InterPro" id="IPR035085">
    <property type="entry name" value="Urocanase_Rossmann-like"/>
</dbReference>
<feature type="domain" description="Urocanase N-terminal" evidence="6">
    <location>
        <begin position="22"/>
        <end position="148"/>
    </location>
</feature>
<feature type="domain" description="Urocanase Rossmann-like" evidence="5">
    <location>
        <begin position="193"/>
        <end position="389"/>
    </location>
</feature>
<reference evidence="8" key="1">
    <citation type="submission" date="2014-11" db="EMBL/GenBank/DDBJ databases">
        <authorList>
            <person name="Genoscope - CEA"/>
        </authorList>
    </citation>
    <scope>NUCLEOTIDE SEQUENCE</scope>
    <source>
        <strain evidence="8">IPO1609</strain>
    </source>
</reference>
<gene>
    <name evidence="8" type="primary">hutU</name>
    <name evidence="8" type="ORF">RSIPO_02403</name>
</gene>
<dbReference type="InterPro" id="IPR036190">
    <property type="entry name" value="Urocanase_sf"/>
</dbReference>
<dbReference type="Pfam" id="PF01175">
    <property type="entry name" value="Urocanase"/>
    <property type="match status" value="2"/>
</dbReference>
<dbReference type="InterPro" id="IPR035401">
    <property type="entry name" value="Urocanase_C"/>
</dbReference>
<evidence type="ECO:0000259" key="6">
    <source>
        <dbReference type="Pfam" id="PF17391"/>
    </source>
</evidence>
<dbReference type="Gene3D" id="3.40.1770.10">
    <property type="entry name" value="Urocanase superfamily"/>
    <property type="match status" value="2"/>
</dbReference>
<feature type="compositionally biased region" description="Basic and acidic residues" evidence="4">
    <location>
        <begin position="515"/>
        <end position="524"/>
    </location>
</feature>
<keyword evidence="9" id="KW-1185">Reference proteome</keyword>
<feature type="compositionally biased region" description="Basic residues" evidence="4">
    <location>
        <begin position="483"/>
        <end position="507"/>
    </location>
</feature>
<name>A0ABF7RGN0_RALSL</name>